<dbReference type="EnsemblMetazoa" id="PPA14097.1">
    <property type="protein sequence ID" value="PPA14097.1"/>
    <property type="gene ID" value="WBGene00103651"/>
</dbReference>
<evidence type="ECO:0000256" key="1">
    <source>
        <dbReference type="SAM" id="MobiDB-lite"/>
    </source>
</evidence>
<feature type="compositionally biased region" description="Low complexity" evidence="1">
    <location>
        <begin position="575"/>
        <end position="593"/>
    </location>
</feature>
<feature type="compositionally biased region" description="Acidic residues" evidence="1">
    <location>
        <begin position="552"/>
        <end position="561"/>
    </location>
</feature>
<name>A0A2A6CRW6_PRIPA</name>
<evidence type="ECO:0000313" key="4">
    <source>
        <dbReference type="Proteomes" id="UP000005239"/>
    </source>
</evidence>
<feature type="compositionally biased region" description="Basic and acidic residues" evidence="1">
    <location>
        <begin position="475"/>
        <end position="496"/>
    </location>
</feature>
<proteinExistence type="predicted"/>
<dbReference type="PANTHER" id="PTHR23128:SF132">
    <property type="entry name" value="SERPENTINE RECEPTOR, CLASS E (EPSILON)-RELATED"/>
    <property type="match status" value="1"/>
</dbReference>
<sequence length="1281" mass="138108">MADEKCLSDGQLVGAIIGSIIGTLAICAGVAAALFWFFYRKQDLGARAKVVPVDVESSKVSRPGTPKKTMKDQVTMIDSFKLERKHFGTQKSFSTENVSEVEAAVQIRADDLNGLGFHVKGNMTDGIYVKSVTPKGPADECGNILVDDRIRSLTISFDGMVYEDAVTLLSYASPYQVKFVLERRLADVTSPKVHPLFRSNTLTHCHFNPISPSSSPSPPSYVERATSPKMKTPSPPPMSPEPIGDLPEEFISPPVEIVKEAEVATVEKVMDEKTAPIVVNESIVIPEPEPEPVVTVVVEEAPKMISSDYSSDHSCKGEDEKSSDTSSETHEQTMIDEKLEIVSPTPSQHAVISPPSPRAVAEKMPPKKKVSTGIPIKRTPTQKRDGTSVSPPQMTDARVSRIPKRDSMKTPITERKLPSLPKSALQKKESQPDNADIWSRLYQEKKGALRKTRDSKTPEPGHNNNVMTTSSTSTKSDHYGTLSRDRQARLTENDEILERQQEELRRLGAGWMKRPADKREREKGGLTGIYWAVEDKEKDQPCRPMAANGSSSEEEESDEEVVVAPRRQGGMFRVANSNTTTQSTATAAAAQNGPAPPAVSPAAAKSAMLTQIKGMAGERQAHEEVVTVAASTEKSDAEKKALEARQQLLAAQNAAKAAQAAAIQQAALKAAGNQSESRQQAEAEAEMRVKQAQAQAQAEAEKKKAEERVAAQRAAQQEALAKAQEAAKKAQADALAKAQAAKQEAEARAKAQAKAQAEAQARAMQAKAQAEAEAKARAAAAQAQQQKQAPAPAKPAAPAAAAPAKPATPVAAPAKPAAAPAPAKPAAPAAAPKAAAPAAAASGAAKTGVAAANGAPKTMQQPQQSNAVPQQRMGQEISQPRVQTTRTAVPAPVAAPAAQTPQQQPRPSPSQQIPIVTPQMKPTVQMTRGNVGFDAQAANNATPVPVGHTQLKAPGKVAVPQLQKEEVQKAPAEKPGQTALKQAAKVTEEVLSNEQIRTISNTSSNRPTMRADGVAGRFVEQENTPAPLQSVTRASKLEGAKKWEEERAREAEARNMGQTEVPGGVRLNDDACWQTQHRVPAEAVVPQIGKIVIPELKDAHETQPTVIVRKPTGYEKVKWNEFPEEIQPERQTAPRTKAQEWVPVNNEVTEITRTGFASGKVNKVWPPPADEITKDAGQVNRVKCGDDLGWIRQEQQEVIKSVPPTSRISRAWPPPEDERGQFTVQTAHMPVVQWPPPEFEQMEQEKIEVLAKHIPTKKMGERQWPPPPPQYCIPGNENPVA</sequence>
<feature type="compositionally biased region" description="Low complexity" evidence="1">
    <location>
        <begin position="777"/>
        <end position="852"/>
    </location>
</feature>
<dbReference type="SUPFAM" id="SSF50156">
    <property type="entry name" value="PDZ domain-like"/>
    <property type="match status" value="1"/>
</dbReference>
<feature type="compositionally biased region" description="Low complexity" evidence="1">
    <location>
        <begin position="750"/>
        <end position="769"/>
    </location>
</feature>
<feature type="compositionally biased region" description="Basic and acidic residues" evidence="1">
    <location>
        <begin position="679"/>
        <end position="689"/>
    </location>
</feature>
<feature type="compositionally biased region" description="Low complexity" evidence="1">
    <location>
        <begin position="860"/>
        <end position="871"/>
    </location>
</feature>
<dbReference type="PANTHER" id="PTHR23128">
    <property type="entry name" value="SERPENTINE RECEPTOR, CLASS E (EPSILON)-RELATED"/>
    <property type="match status" value="1"/>
</dbReference>
<feature type="region of interest" description="Disordered" evidence="1">
    <location>
        <begin position="307"/>
        <end position="496"/>
    </location>
</feature>
<reference evidence="3" key="2">
    <citation type="submission" date="2022-06" db="UniProtKB">
        <authorList>
            <consortium name="EnsemblMetazoa"/>
        </authorList>
    </citation>
    <scope>IDENTIFICATION</scope>
    <source>
        <strain evidence="3">PS312</strain>
    </source>
</reference>
<keyword evidence="2" id="KW-0812">Transmembrane</keyword>
<keyword evidence="4" id="KW-1185">Reference proteome</keyword>
<accession>A0A8R1YCA3</accession>
<dbReference type="SMART" id="SM00228">
    <property type="entry name" value="PDZ"/>
    <property type="match status" value="1"/>
</dbReference>
<feature type="region of interest" description="Disordered" evidence="1">
    <location>
        <begin position="532"/>
        <end position="638"/>
    </location>
</feature>
<keyword evidence="2" id="KW-0472">Membrane</keyword>
<feature type="region of interest" description="Disordered" evidence="1">
    <location>
        <begin position="1257"/>
        <end position="1281"/>
    </location>
</feature>
<feature type="compositionally biased region" description="Low complexity" evidence="1">
    <location>
        <begin position="661"/>
        <end position="678"/>
    </location>
</feature>
<feature type="compositionally biased region" description="Basic and acidic residues" evidence="1">
    <location>
        <begin position="442"/>
        <end position="459"/>
    </location>
</feature>
<dbReference type="Proteomes" id="UP000005239">
    <property type="component" value="Unassembled WGS sequence"/>
</dbReference>
<dbReference type="Gene3D" id="2.30.42.10">
    <property type="match status" value="1"/>
</dbReference>
<feature type="region of interest" description="Disordered" evidence="1">
    <location>
        <begin position="661"/>
        <end position="916"/>
    </location>
</feature>
<feature type="compositionally biased region" description="Basic and acidic residues" evidence="1">
    <location>
        <begin position="699"/>
        <end position="710"/>
    </location>
</feature>
<protein>
    <submittedName>
        <fullName evidence="3">PDZ domain-containing protein</fullName>
    </submittedName>
</protein>
<feature type="region of interest" description="Disordered" evidence="1">
    <location>
        <begin position="208"/>
        <end position="249"/>
    </location>
</feature>
<organism evidence="3 4">
    <name type="scientific">Pristionchus pacificus</name>
    <name type="common">Parasitic nematode worm</name>
    <dbReference type="NCBI Taxonomy" id="54126"/>
    <lineage>
        <taxon>Eukaryota</taxon>
        <taxon>Metazoa</taxon>
        <taxon>Ecdysozoa</taxon>
        <taxon>Nematoda</taxon>
        <taxon>Chromadorea</taxon>
        <taxon>Rhabditida</taxon>
        <taxon>Rhabditina</taxon>
        <taxon>Diplogasteromorpha</taxon>
        <taxon>Diplogasteroidea</taxon>
        <taxon>Neodiplogasteridae</taxon>
        <taxon>Pristionchus</taxon>
    </lineage>
</organism>
<feature type="compositionally biased region" description="Basic and acidic residues" evidence="1">
    <location>
        <begin position="403"/>
        <end position="417"/>
    </location>
</feature>
<dbReference type="CDD" id="cd00136">
    <property type="entry name" value="PDZ_canonical"/>
    <property type="match status" value="1"/>
</dbReference>
<reference evidence="4" key="1">
    <citation type="journal article" date="2008" name="Nat. Genet.">
        <title>The Pristionchus pacificus genome provides a unique perspective on nematode lifestyle and parasitism.</title>
        <authorList>
            <person name="Dieterich C."/>
            <person name="Clifton S.W."/>
            <person name="Schuster L.N."/>
            <person name="Chinwalla A."/>
            <person name="Delehaunty K."/>
            <person name="Dinkelacker I."/>
            <person name="Fulton L."/>
            <person name="Fulton R."/>
            <person name="Godfrey J."/>
            <person name="Minx P."/>
            <person name="Mitreva M."/>
            <person name="Roeseler W."/>
            <person name="Tian H."/>
            <person name="Witte H."/>
            <person name="Yang S.P."/>
            <person name="Wilson R.K."/>
            <person name="Sommer R.J."/>
        </authorList>
    </citation>
    <scope>NUCLEOTIDE SEQUENCE [LARGE SCALE GENOMIC DNA]</scope>
    <source>
        <strain evidence="4">PS312</strain>
    </source>
</reference>
<feature type="compositionally biased region" description="Polar residues" evidence="1">
    <location>
        <begin position="872"/>
        <end position="881"/>
    </location>
</feature>
<evidence type="ECO:0000256" key="2">
    <source>
        <dbReference type="SAM" id="Phobius"/>
    </source>
</evidence>
<feature type="compositionally biased region" description="Low complexity" evidence="1">
    <location>
        <begin position="711"/>
        <end position="724"/>
    </location>
</feature>
<evidence type="ECO:0000313" key="3">
    <source>
        <dbReference type="EnsemblMetazoa" id="PPA14097.1"/>
    </source>
</evidence>
<dbReference type="PROSITE" id="PS50106">
    <property type="entry name" value="PDZ"/>
    <property type="match status" value="1"/>
</dbReference>
<accession>A0A2A6CRW6</accession>
<feature type="compositionally biased region" description="Low complexity" evidence="1">
    <location>
        <begin position="882"/>
        <end position="916"/>
    </location>
</feature>
<gene>
    <name evidence="3" type="primary">WBGene00103651</name>
</gene>
<feature type="compositionally biased region" description="Basic and acidic residues" evidence="1">
    <location>
        <begin position="310"/>
        <end position="340"/>
    </location>
</feature>
<feature type="transmembrane region" description="Helical" evidence="2">
    <location>
        <begin position="12"/>
        <end position="39"/>
    </location>
</feature>
<dbReference type="InterPro" id="IPR001478">
    <property type="entry name" value="PDZ"/>
</dbReference>
<keyword evidence="2" id="KW-1133">Transmembrane helix</keyword>
<dbReference type="InterPro" id="IPR036034">
    <property type="entry name" value="PDZ_sf"/>
</dbReference>
<feature type="compositionally biased region" description="Low complexity" evidence="1">
    <location>
        <begin position="732"/>
        <end position="742"/>
    </location>
</feature>